<keyword evidence="2" id="KW-0812">Transmembrane</keyword>
<dbReference type="GO" id="GO:0015562">
    <property type="term" value="F:efflux transmembrane transporter activity"/>
    <property type="evidence" value="ECO:0007669"/>
    <property type="project" value="InterPro"/>
</dbReference>
<dbReference type="GO" id="GO:0005886">
    <property type="term" value="C:plasma membrane"/>
    <property type="evidence" value="ECO:0007669"/>
    <property type="project" value="UniProtKB-SubCell"/>
</dbReference>
<keyword evidence="2" id="KW-0472">Membrane</keyword>
<reference evidence="3" key="1">
    <citation type="submission" date="2020-10" db="EMBL/GenBank/DDBJ databases">
        <title>Connecting structure to function with the recovery of over 1000 high-quality activated sludge metagenome-assembled genomes encoding full-length rRNA genes using long-read sequencing.</title>
        <authorList>
            <person name="Singleton C.M."/>
            <person name="Petriglieri F."/>
            <person name="Kristensen J.M."/>
            <person name="Kirkegaard R.H."/>
            <person name="Michaelsen T.Y."/>
            <person name="Andersen M.H."/>
            <person name="Karst S.M."/>
            <person name="Dueholm M.S."/>
            <person name="Nielsen P.H."/>
            <person name="Albertsen M."/>
        </authorList>
    </citation>
    <scope>NUCLEOTIDE SEQUENCE</scope>
    <source>
        <strain evidence="3">Bjer_18-Q3-R1-45_BAT3C.347</strain>
    </source>
</reference>
<comment type="similarity">
    <text evidence="1 2">Belongs to the outer membrane factor (OMF) (TC 1.B.17) family.</text>
</comment>
<dbReference type="AlphaFoldDB" id="A0A9D7E5K1"/>
<dbReference type="Gene3D" id="2.20.200.10">
    <property type="entry name" value="Outer membrane efflux proteins (OEP)"/>
    <property type="match status" value="1"/>
</dbReference>
<dbReference type="EMBL" id="JADJEV010000004">
    <property type="protein sequence ID" value="MBK6974434.1"/>
    <property type="molecule type" value="Genomic_DNA"/>
</dbReference>
<evidence type="ECO:0000256" key="2">
    <source>
        <dbReference type="RuleBase" id="RU362097"/>
    </source>
</evidence>
<evidence type="ECO:0000313" key="3">
    <source>
        <dbReference type="EMBL" id="MBK6974434.1"/>
    </source>
</evidence>
<evidence type="ECO:0000256" key="1">
    <source>
        <dbReference type="ARBA" id="ARBA00007613"/>
    </source>
</evidence>
<dbReference type="PANTHER" id="PTHR30203">
    <property type="entry name" value="OUTER MEMBRANE CATION EFFLUX PROTEIN"/>
    <property type="match status" value="1"/>
</dbReference>
<dbReference type="PANTHER" id="PTHR30203:SF25">
    <property type="entry name" value="OUTER MEMBRANE PROTEIN-RELATED"/>
    <property type="match status" value="1"/>
</dbReference>
<sequence length="486" mass="50976">MHIRSQRPAPCSSRKDARLGAAASLLLAGLAGCAAVGPDYREPALTLPATWHRSVSSGEAASAESAGNLSRWWQRLNDPTLSALIDRALASSTDLRTAQAKLREARARRALASANLFPTLSASASGSRAKSGAEAGSGSTSELYRAGFDAAWEPDVFGGNRRGVEAAQADLESSAARMYATQVSVAAEVALNYVEVRAFQARLAIARSNLASQSETLQLTDWRAQAGLVSSLDVEQSRANREQTRAQIPSLETSLAEAEHRLAILLGQAPGAVHDQLAAAAPIPVVPDRVAVGIPADTLHQRPDVRAAERQLAAETARVGQAVAARYPSFNLSGSIGLEALTLGALGSSDAIARSLLASVAATIFDGGRLRQKVEIQSAVQEQALVAYEAAVLSALEEVENALVALANSRQREAALRSAAEAARNAALLARQRYESGLIDFQTVLDTERTVLTIEDSQASSQAEGATALVQLYKALGGGWSARSAE</sequence>
<protein>
    <submittedName>
        <fullName evidence="3">Efflux transporter outer membrane subunit</fullName>
    </submittedName>
</protein>
<comment type="caution">
    <text evidence="3">The sequence shown here is derived from an EMBL/GenBank/DDBJ whole genome shotgun (WGS) entry which is preliminary data.</text>
</comment>
<proteinExistence type="inferred from homology"/>
<dbReference type="SUPFAM" id="SSF56954">
    <property type="entry name" value="Outer membrane efflux proteins (OEP)"/>
    <property type="match status" value="1"/>
</dbReference>
<dbReference type="Pfam" id="PF02321">
    <property type="entry name" value="OEP"/>
    <property type="match status" value="2"/>
</dbReference>
<keyword evidence="2" id="KW-0449">Lipoprotein</keyword>
<gene>
    <name evidence="3" type="ORF">IPH26_16300</name>
</gene>
<dbReference type="Gene3D" id="1.20.1600.10">
    <property type="entry name" value="Outer membrane efflux proteins (OEP)"/>
    <property type="match status" value="1"/>
</dbReference>
<evidence type="ECO:0000313" key="4">
    <source>
        <dbReference type="Proteomes" id="UP000807785"/>
    </source>
</evidence>
<dbReference type="InterPro" id="IPR010131">
    <property type="entry name" value="MdtP/NodT-like"/>
</dbReference>
<dbReference type="InterPro" id="IPR003423">
    <property type="entry name" value="OMP_efflux"/>
</dbReference>
<dbReference type="Proteomes" id="UP000807785">
    <property type="component" value="Unassembled WGS sequence"/>
</dbReference>
<name>A0A9D7E5K1_9PROT</name>
<dbReference type="PROSITE" id="PS51257">
    <property type="entry name" value="PROKAR_LIPOPROTEIN"/>
    <property type="match status" value="1"/>
</dbReference>
<keyword evidence="2" id="KW-0732">Signal</keyword>
<keyword evidence="2" id="KW-1134">Transmembrane beta strand</keyword>
<feature type="chain" id="PRO_5039751330" evidence="2">
    <location>
        <begin position="35"/>
        <end position="486"/>
    </location>
</feature>
<dbReference type="NCBIfam" id="TIGR01845">
    <property type="entry name" value="outer_NodT"/>
    <property type="match status" value="1"/>
</dbReference>
<keyword evidence="2" id="KW-0564">Palmitate</keyword>
<organism evidence="3 4">
    <name type="scientific">Candidatus Methylophosphatis roskildensis</name>
    <dbReference type="NCBI Taxonomy" id="2899263"/>
    <lineage>
        <taxon>Bacteria</taxon>
        <taxon>Pseudomonadati</taxon>
        <taxon>Pseudomonadota</taxon>
        <taxon>Betaproteobacteria</taxon>
        <taxon>Nitrosomonadales</taxon>
        <taxon>Sterolibacteriaceae</taxon>
        <taxon>Candidatus Methylophosphatis</taxon>
    </lineage>
</organism>
<comment type="subcellular location">
    <subcellularLocation>
        <location evidence="2">Cell membrane</location>
        <topology evidence="2">Lipid-anchor</topology>
    </subcellularLocation>
</comment>
<accession>A0A9D7E5K1</accession>
<feature type="signal peptide" evidence="2">
    <location>
        <begin position="1"/>
        <end position="34"/>
    </location>
</feature>